<proteinExistence type="predicted"/>
<accession>A0A699YX29</accession>
<gene>
    <name evidence="2" type="ORF">HaLaN_10149</name>
</gene>
<evidence type="ECO:0000313" key="2">
    <source>
        <dbReference type="EMBL" id="GFH14151.1"/>
    </source>
</evidence>
<protein>
    <submittedName>
        <fullName evidence="2">GRAM domain-containing protein</fullName>
    </submittedName>
</protein>
<keyword evidence="3" id="KW-1185">Reference proteome</keyword>
<name>A0A699YX29_HAELA</name>
<sequence length="117" mass="11994">MAFQGSLYVTEKHVCFSVEERGRQLPLKIPLQDITAASRQLPAQKGGSDLLRLELAPGSTGAAGTGPLPRHLAFKDFSAEPGSLGGPAGPSSGLSSGGALDSALALIEHLTEAEEEG</sequence>
<dbReference type="Proteomes" id="UP000485058">
    <property type="component" value="Unassembled WGS sequence"/>
</dbReference>
<comment type="caution">
    <text evidence="2">The sequence shown here is derived from an EMBL/GenBank/DDBJ whole genome shotgun (WGS) entry which is preliminary data.</text>
</comment>
<evidence type="ECO:0000256" key="1">
    <source>
        <dbReference type="SAM" id="MobiDB-lite"/>
    </source>
</evidence>
<feature type="region of interest" description="Disordered" evidence="1">
    <location>
        <begin position="77"/>
        <end position="97"/>
    </location>
</feature>
<dbReference type="AlphaFoldDB" id="A0A699YX29"/>
<organism evidence="2 3">
    <name type="scientific">Haematococcus lacustris</name>
    <name type="common">Green alga</name>
    <name type="synonym">Haematococcus pluvialis</name>
    <dbReference type="NCBI Taxonomy" id="44745"/>
    <lineage>
        <taxon>Eukaryota</taxon>
        <taxon>Viridiplantae</taxon>
        <taxon>Chlorophyta</taxon>
        <taxon>core chlorophytes</taxon>
        <taxon>Chlorophyceae</taxon>
        <taxon>CS clade</taxon>
        <taxon>Chlamydomonadales</taxon>
        <taxon>Haematococcaceae</taxon>
        <taxon>Haematococcus</taxon>
    </lineage>
</organism>
<evidence type="ECO:0000313" key="3">
    <source>
        <dbReference type="Proteomes" id="UP000485058"/>
    </source>
</evidence>
<reference evidence="2 3" key="1">
    <citation type="submission" date="2020-02" db="EMBL/GenBank/DDBJ databases">
        <title>Draft genome sequence of Haematococcus lacustris strain NIES-144.</title>
        <authorList>
            <person name="Morimoto D."/>
            <person name="Nakagawa S."/>
            <person name="Yoshida T."/>
            <person name="Sawayama S."/>
        </authorList>
    </citation>
    <scope>NUCLEOTIDE SEQUENCE [LARGE SCALE GENOMIC DNA]</scope>
    <source>
        <strain evidence="2 3">NIES-144</strain>
    </source>
</reference>
<dbReference type="EMBL" id="BLLF01000692">
    <property type="protein sequence ID" value="GFH14151.1"/>
    <property type="molecule type" value="Genomic_DNA"/>
</dbReference>